<evidence type="ECO:0000256" key="1">
    <source>
        <dbReference type="SAM" id="SignalP"/>
    </source>
</evidence>
<evidence type="ECO:0000313" key="3">
    <source>
        <dbReference type="EMBL" id="KAF8905444.1"/>
    </source>
</evidence>
<sequence length="365" mass="40622">MLLLTILSAVVSTFGDPAMWSVRRSQYFDVQGHRGSRGETIENTLPAFAWGLIDGVTTLELDNGITKDGVVVVWHDEEITAAKCNDTAPVTKGDLDFPYVGKYIANLTLAQIKTLDCGSKRQHNFPLQTTYPGTKIATLSELFKFAQCADPDSQIQWNIESKINPENTNATRGVEDFVQLQHAEFVKSSYRLSQITYQSFDWRTLIAMKALEPSIPTAALIDDDTAFGKDNETSAWLAGLRLEDFPGEDIGQKIAYAAKSINANILSPTATSSQGTAIDPIDEGYIPFTTREMIERAHDLGMAVKPWTVNRHNTVAQLLDWRVDGIITDYPTQVRRLIELRGGSVAPSFSKKRVLRCLKQHLQRV</sequence>
<dbReference type="GO" id="GO:0008081">
    <property type="term" value="F:phosphoric diester hydrolase activity"/>
    <property type="evidence" value="ECO:0007669"/>
    <property type="project" value="InterPro"/>
</dbReference>
<dbReference type="Pfam" id="PF03009">
    <property type="entry name" value="GDPD"/>
    <property type="match status" value="1"/>
</dbReference>
<dbReference type="InterPro" id="IPR017946">
    <property type="entry name" value="PLC-like_Pdiesterase_TIM-brl"/>
</dbReference>
<keyword evidence="4" id="KW-1185">Reference proteome</keyword>
<dbReference type="EMBL" id="JADNYJ010000022">
    <property type="protein sequence ID" value="KAF8905444.1"/>
    <property type="molecule type" value="Genomic_DNA"/>
</dbReference>
<proteinExistence type="predicted"/>
<dbReference type="AlphaFoldDB" id="A0A9P5TQH3"/>
<name>A0A9P5TQH3_GYMJU</name>
<dbReference type="InterPro" id="IPR030395">
    <property type="entry name" value="GP_PDE_dom"/>
</dbReference>
<evidence type="ECO:0000259" key="2">
    <source>
        <dbReference type="PROSITE" id="PS51704"/>
    </source>
</evidence>
<comment type="caution">
    <text evidence="3">The sequence shown here is derived from an EMBL/GenBank/DDBJ whole genome shotgun (WGS) entry which is preliminary data.</text>
</comment>
<reference evidence="3" key="1">
    <citation type="submission" date="2020-11" db="EMBL/GenBank/DDBJ databases">
        <authorList>
            <consortium name="DOE Joint Genome Institute"/>
            <person name="Ahrendt S."/>
            <person name="Riley R."/>
            <person name="Andreopoulos W."/>
            <person name="LaButti K."/>
            <person name="Pangilinan J."/>
            <person name="Ruiz-duenas F.J."/>
            <person name="Barrasa J.M."/>
            <person name="Sanchez-Garcia M."/>
            <person name="Camarero S."/>
            <person name="Miyauchi S."/>
            <person name="Serrano A."/>
            <person name="Linde D."/>
            <person name="Babiker R."/>
            <person name="Drula E."/>
            <person name="Ayuso-Fernandez I."/>
            <person name="Pacheco R."/>
            <person name="Padilla G."/>
            <person name="Ferreira P."/>
            <person name="Barriuso J."/>
            <person name="Kellner H."/>
            <person name="Castanera R."/>
            <person name="Alfaro M."/>
            <person name="Ramirez L."/>
            <person name="Pisabarro A.G."/>
            <person name="Kuo A."/>
            <person name="Tritt A."/>
            <person name="Lipzen A."/>
            <person name="He G."/>
            <person name="Yan M."/>
            <person name="Ng V."/>
            <person name="Cullen D."/>
            <person name="Martin F."/>
            <person name="Rosso M.-N."/>
            <person name="Henrissat B."/>
            <person name="Hibbett D."/>
            <person name="Martinez A.T."/>
            <person name="Grigoriev I.V."/>
        </authorList>
    </citation>
    <scope>NUCLEOTIDE SEQUENCE</scope>
    <source>
        <strain evidence="3">AH 44721</strain>
    </source>
</reference>
<dbReference type="PANTHER" id="PTHR46211:SF14">
    <property type="entry name" value="GLYCEROPHOSPHODIESTER PHOSPHODIESTERASE"/>
    <property type="match status" value="1"/>
</dbReference>
<feature type="domain" description="GP-PDE" evidence="2">
    <location>
        <begin position="28"/>
        <end position="338"/>
    </location>
</feature>
<dbReference type="GO" id="GO:0006629">
    <property type="term" value="P:lipid metabolic process"/>
    <property type="evidence" value="ECO:0007669"/>
    <property type="project" value="InterPro"/>
</dbReference>
<protein>
    <submittedName>
        <fullName evidence="3">PLC-like phosphodiesterase</fullName>
    </submittedName>
</protein>
<dbReference type="SUPFAM" id="SSF51695">
    <property type="entry name" value="PLC-like phosphodiesterases"/>
    <property type="match status" value="1"/>
</dbReference>
<dbReference type="PROSITE" id="PS51704">
    <property type="entry name" value="GP_PDE"/>
    <property type="match status" value="1"/>
</dbReference>
<keyword evidence="1" id="KW-0732">Signal</keyword>
<feature type="signal peptide" evidence="1">
    <location>
        <begin position="1"/>
        <end position="15"/>
    </location>
</feature>
<dbReference type="Gene3D" id="3.20.20.190">
    <property type="entry name" value="Phosphatidylinositol (PI) phosphodiesterase"/>
    <property type="match status" value="1"/>
</dbReference>
<accession>A0A9P5TQH3</accession>
<evidence type="ECO:0000313" key="4">
    <source>
        <dbReference type="Proteomes" id="UP000724874"/>
    </source>
</evidence>
<organism evidence="3 4">
    <name type="scientific">Gymnopilus junonius</name>
    <name type="common">Spectacular rustgill mushroom</name>
    <name type="synonym">Gymnopilus spectabilis subsp. junonius</name>
    <dbReference type="NCBI Taxonomy" id="109634"/>
    <lineage>
        <taxon>Eukaryota</taxon>
        <taxon>Fungi</taxon>
        <taxon>Dikarya</taxon>
        <taxon>Basidiomycota</taxon>
        <taxon>Agaricomycotina</taxon>
        <taxon>Agaricomycetes</taxon>
        <taxon>Agaricomycetidae</taxon>
        <taxon>Agaricales</taxon>
        <taxon>Agaricineae</taxon>
        <taxon>Hymenogastraceae</taxon>
        <taxon>Gymnopilus</taxon>
    </lineage>
</organism>
<dbReference type="PANTHER" id="PTHR46211">
    <property type="entry name" value="GLYCEROPHOSPHORYL DIESTER PHOSPHODIESTERASE"/>
    <property type="match status" value="1"/>
</dbReference>
<gene>
    <name evidence="3" type="ORF">CPB84DRAFT_1814094</name>
</gene>
<dbReference type="Proteomes" id="UP000724874">
    <property type="component" value="Unassembled WGS sequence"/>
</dbReference>
<dbReference type="OrthoDB" id="1058301at2759"/>
<feature type="chain" id="PRO_5040252970" evidence="1">
    <location>
        <begin position="16"/>
        <end position="365"/>
    </location>
</feature>